<dbReference type="PROSITE" id="PS51257">
    <property type="entry name" value="PROKAR_LIPOPROTEIN"/>
    <property type="match status" value="1"/>
</dbReference>
<feature type="signal peptide" evidence="3">
    <location>
        <begin position="1"/>
        <end position="27"/>
    </location>
</feature>
<dbReference type="NCBIfam" id="NF033748">
    <property type="entry name" value="class_F_sortase"/>
    <property type="match status" value="1"/>
</dbReference>
<dbReference type="SUPFAM" id="SSF63817">
    <property type="entry name" value="Sortase"/>
    <property type="match status" value="1"/>
</dbReference>
<comment type="caution">
    <text evidence="4">The sequence shown here is derived from an EMBL/GenBank/DDBJ whole genome shotgun (WGS) entry which is preliminary data.</text>
</comment>
<feature type="region of interest" description="Disordered" evidence="2">
    <location>
        <begin position="29"/>
        <end position="70"/>
    </location>
</feature>
<dbReference type="GO" id="GO:0016787">
    <property type="term" value="F:hydrolase activity"/>
    <property type="evidence" value="ECO:0007669"/>
    <property type="project" value="UniProtKB-KW"/>
</dbReference>
<proteinExistence type="predicted"/>
<reference evidence="4" key="1">
    <citation type="submission" date="2021-01" db="EMBL/GenBank/DDBJ databases">
        <title>Whole genome shotgun sequence of Cellulomonas pakistanensis NBRC 110800.</title>
        <authorList>
            <person name="Komaki H."/>
            <person name="Tamura T."/>
        </authorList>
    </citation>
    <scope>NUCLEOTIDE SEQUENCE</scope>
    <source>
        <strain evidence="4">NBRC 110800</strain>
    </source>
</reference>
<evidence type="ECO:0000256" key="1">
    <source>
        <dbReference type="ARBA" id="ARBA00022801"/>
    </source>
</evidence>
<feature type="compositionally biased region" description="Low complexity" evidence="2">
    <location>
        <begin position="29"/>
        <end position="49"/>
    </location>
</feature>
<dbReference type="Pfam" id="PF04203">
    <property type="entry name" value="Sortase"/>
    <property type="match status" value="1"/>
</dbReference>
<keyword evidence="5" id="KW-1185">Reference proteome</keyword>
<keyword evidence="3" id="KW-0732">Signal</keyword>
<gene>
    <name evidence="4" type="ORF">Cpa01nite_18770</name>
</gene>
<protein>
    <submittedName>
        <fullName evidence="4">Class F sortase</fullName>
    </submittedName>
</protein>
<dbReference type="InterPro" id="IPR023365">
    <property type="entry name" value="Sortase_dom-sf"/>
</dbReference>
<dbReference type="InterPro" id="IPR042001">
    <property type="entry name" value="Sortase_F"/>
</dbReference>
<dbReference type="EMBL" id="BONO01000012">
    <property type="protein sequence ID" value="GIG36496.1"/>
    <property type="molecule type" value="Genomic_DNA"/>
</dbReference>
<feature type="chain" id="PRO_5039675910" evidence="3">
    <location>
        <begin position="28"/>
        <end position="217"/>
    </location>
</feature>
<keyword evidence="1" id="KW-0378">Hydrolase</keyword>
<dbReference type="AlphaFoldDB" id="A0A919PBA9"/>
<sequence length="217" mass="21803">MTGARRRARAEVLCASLLLLAGCAAPAGGPAGAPATPGPAPATQAVAPGSAAAPGFQDPAPSATGSAPAAGVVPTRVSVPVLGVDSGLEHLGLQDDGRIRPPSDWQSAGWYDRGVVPGATGPAVIAGHVDSPTGPAVFWDLADLAPGDEIVVTLSDGSTRTFAVDRALHAAKADFPTSEVYRSTPTPQLRLITCAGDWDPATGHYEDNLVVFASQVA</sequence>
<organism evidence="4 5">
    <name type="scientific">Cellulomonas pakistanensis</name>
    <dbReference type="NCBI Taxonomy" id="992287"/>
    <lineage>
        <taxon>Bacteria</taxon>
        <taxon>Bacillati</taxon>
        <taxon>Actinomycetota</taxon>
        <taxon>Actinomycetes</taxon>
        <taxon>Micrococcales</taxon>
        <taxon>Cellulomonadaceae</taxon>
        <taxon>Cellulomonas</taxon>
    </lineage>
</organism>
<name>A0A919PBA9_9CELL</name>
<feature type="compositionally biased region" description="Low complexity" evidence="2">
    <location>
        <begin position="59"/>
        <end position="70"/>
    </location>
</feature>
<dbReference type="Gene3D" id="2.40.260.10">
    <property type="entry name" value="Sortase"/>
    <property type="match status" value="1"/>
</dbReference>
<evidence type="ECO:0000256" key="2">
    <source>
        <dbReference type="SAM" id="MobiDB-lite"/>
    </source>
</evidence>
<evidence type="ECO:0000313" key="5">
    <source>
        <dbReference type="Proteomes" id="UP000642125"/>
    </source>
</evidence>
<evidence type="ECO:0000256" key="3">
    <source>
        <dbReference type="SAM" id="SignalP"/>
    </source>
</evidence>
<dbReference type="InterPro" id="IPR005754">
    <property type="entry name" value="Sortase"/>
</dbReference>
<dbReference type="Proteomes" id="UP000642125">
    <property type="component" value="Unassembled WGS sequence"/>
</dbReference>
<evidence type="ECO:0000313" key="4">
    <source>
        <dbReference type="EMBL" id="GIG36496.1"/>
    </source>
</evidence>
<dbReference type="CDD" id="cd05829">
    <property type="entry name" value="Sortase_F"/>
    <property type="match status" value="1"/>
</dbReference>
<dbReference type="RefSeq" id="WP_203668515.1">
    <property type="nucleotide sequence ID" value="NZ_BONO01000012.1"/>
</dbReference>
<accession>A0A919PBA9</accession>